<name>A0A1J1J946_9DIPT</name>
<dbReference type="Proteomes" id="UP000183832">
    <property type="component" value="Unassembled WGS sequence"/>
</dbReference>
<dbReference type="EMBL" id="CVRI01000074">
    <property type="protein sequence ID" value="CRL08046.1"/>
    <property type="molecule type" value="Genomic_DNA"/>
</dbReference>
<evidence type="ECO:0000313" key="1">
    <source>
        <dbReference type="EMBL" id="CRL08046.1"/>
    </source>
</evidence>
<sequence length="114" mass="13425">MKTLTVQFENLWILRPYFNQAVNKQMLKNPLFAKSYRVVKICRAGKIIIVYNEASYDFEEQLDTSVKNVFINLDLSMSYVKPQHLLIKMISPCSAKLSSYFFHHDITRKMLQIS</sequence>
<proteinExistence type="predicted"/>
<reference evidence="1 2" key="1">
    <citation type="submission" date="2015-04" db="EMBL/GenBank/DDBJ databases">
        <authorList>
            <person name="Syromyatnikov M.Y."/>
            <person name="Popov V.N."/>
        </authorList>
    </citation>
    <scope>NUCLEOTIDE SEQUENCE [LARGE SCALE GENOMIC DNA]</scope>
</reference>
<accession>A0A1J1J946</accession>
<organism evidence="1 2">
    <name type="scientific">Clunio marinus</name>
    <dbReference type="NCBI Taxonomy" id="568069"/>
    <lineage>
        <taxon>Eukaryota</taxon>
        <taxon>Metazoa</taxon>
        <taxon>Ecdysozoa</taxon>
        <taxon>Arthropoda</taxon>
        <taxon>Hexapoda</taxon>
        <taxon>Insecta</taxon>
        <taxon>Pterygota</taxon>
        <taxon>Neoptera</taxon>
        <taxon>Endopterygota</taxon>
        <taxon>Diptera</taxon>
        <taxon>Nematocera</taxon>
        <taxon>Chironomoidea</taxon>
        <taxon>Chironomidae</taxon>
        <taxon>Clunio</taxon>
    </lineage>
</organism>
<dbReference type="AlphaFoldDB" id="A0A1J1J946"/>
<protein>
    <submittedName>
        <fullName evidence="1">CLUMA_CG021071, isoform A</fullName>
    </submittedName>
</protein>
<gene>
    <name evidence="1" type="ORF">CLUMA_CG021071</name>
</gene>
<keyword evidence="2" id="KW-1185">Reference proteome</keyword>
<evidence type="ECO:0000313" key="2">
    <source>
        <dbReference type="Proteomes" id="UP000183832"/>
    </source>
</evidence>